<organism evidence="1 2">
    <name type="scientific">Portunus trituberculatus</name>
    <name type="common">Swimming crab</name>
    <name type="synonym">Neptunus trituberculatus</name>
    <dbReference type="NCBI Taxonomy" id="210409"/>
    <lineage>
        <taxon>Eukaryota</taxon>
        <taxon>Metazoa</taxon>
        <taxon>Ecdysozoa</taxon>
        <taxon>Arthropoda</taxon>
        <taxon>Crustacea</taxon>
        <taxon>Multicrustacea</taxon>
        <taxon>Malacostraca</taxon>
        <taxon>Eumalacostraca</taxon>
        <taxon>Eucarida</taxon>
        <taxon>Decapoda</taxon>
        <taxon>Pleocyemata</taxon>
        <taxon>Brachyura</taxon>
        <taxon>Eubrachyura</taxon>
        <taxon>Portunoidea</taxon>
        <taxon>Portunidae</taxon>
        <taxon>Portuninae</taxon>
        <taxon>Portunus</taxon>
    </lineage>
</organism>
<proteinExistence type="predicted"/>
<sequence>MTNSPHCSWCPTQPDTPEHLLLHCPDHHSHPAFQPHRPTLTDLLGSSTNPTQAFKTQPHQDLLTKNKPAPLHII</sequence>
<comment type="caution">
    <text evidence="1">The sequence shown here is derived from an EMBL/GenBank/DDBJ whole genome shotgun (WGS) entry which is preliminary data.</text>
</comment>
<keyword evidence="2" id="KW-1185">Reference proteome</keyword>
<dbReference type="AlphaFoldDB" id="A0A5B7I517"/>
<dbReference type="EMBL" id="VSRR010045341">
    <property type="protein sequence ID" value="MPC77225.1"/>
    <property type="molecule type" value="Genomic_DNA"/>
</dbReference>
<dbReference type="Proteomes" id="UP000324222">
    <property type="component" value="Unassembled WGS sequence"/>
</dbReference>
<protein>
    <submittedName>
        <fullName evidence="1">Uncharacterized protein</fullName>
    </submittedName>
</protein>
<accession>A0A5B7I517</accession>
<evidence type="ECO:0000313" key="2">
    <source>
        <dbReference type="Proteomes" id="UP000324222"/>
    </source>
</evidence>
<reference evidence="1 2" key="1">
    <citation type="submission" date="2019-05" db="EMBL/GenBank/DDBJ databases">
        <title>Another draft genome of Portunus trituberculatus and its Hox gene families provides insights of decapod evolution.</title>
        <authorList>
            <person name="Jeong J.-H."/>
            <person name="Song I."/>
            <person name="Kim S."/>
            <person name="Choi T."/>
            <person name="Kim D."/>
            <person name="Ryu S."/>
            <person name="Kim W."/>
        </authorList>
    </citation>
    <scope>NUCLEOTIDE SEQUENCE [LARGE SCALE GENOMIC DNA]</scope>
    <source>
        <tissue evidence="1">Muscle</tissue>
    </source>
</reference>
<gene>
    <name evidence="1" type="ORF">E2C01_071672</name>
</gene>
<evidence type="ECO:0000313" key="1">
    <source>
        <dbReference type="EMBL" id="MPC77225.1"/>
    </source>
</evidence>
<name>A0A5B7I517_PORTR</name>